<keyword evidence="4 6" id="KW-1133">Transmembrane helix</keyword>
<evidence type="ECO:0000256" key="1">
    <source>
        <dbReference type="ARBA" id="ARBA00004651"/>
    </source>
</evidence>
<evidence type="ECO:0000256" key="4">
    <source>
        <dbReference type="ARBA" id="ARBA00022989"/>
    </source>
</evidence>
<dbReference type="EMBL" id="CP001931">
    <property type="protein sequence ID" value="ADC89351.1"/>
    <property type="molecule type" value="Genomic_DNA"/>
</dbReference>
<dbReference type="STRING" id="638303.Thal_0718"/>
<feature type="transmembrane region" description="Helical" evidence="6">
    <location>
        <begin position="101"/>
        <end position="127"/>
    </location>
</feature>
<dbReference type="Pfam" id="PF02653">
    <property type="entry name" value="BPD_transp_2"/>
    <property type="match status" value="1"/>
</dbReference>
<dbReference type="KEGG" id="tal:Thal_0718"/>
<keyword evidence="3 6" id="KW-0812">Transmembrane</keyword>
<dbReference type="Proteomes" id="UP000002043">
    <property type="component" value="Chromosome"/>
</dbReference>
<sequence>MWILKKNKNYIYTLFLFMVFLSITPALPDYYIVILGKYLSLAIVAIGISWIWGHMNILSLGQGLFFGLGAYAMAMHLKLKATPSGDLPDFMLWSGLTTLPWWWQPFSNIVFVFMTIFLIPTLLAVVFSYIMFKREISGVYFALISQAAVAIFEILLISLQPYTGGFNGLTNFGPFLIWYIGDNGFQRGLLFITEFIVFSLILLSFIVENSRIGKLIRAIRDNENRLKFFGYNTVYFKIIVFAISGTLAGIGGALFTLFNGSISPSLVGVMASIEMILWVALAGRENFLAVVLSVIGINLIKDKISSYFPNFWLYFIGIAYIVIILVGNNINELKKLLTRFTKFIYGGKHESAFRS</sequence>
<feature type="transmembrane region" description="Helical" evidence="6">
    <location>
        <begin position="9"/>
        <end position="27"/>
    </location>
</feature>
<feature type="transmembrane region" description="Helical" evidence="6">
    <location>
        <begin position="139"/>
        <end position="159"/>
    </location>
</feature>
<feature type="transmembrane region" description="Helical" evidence="6">
    <location>
        <begin position="275"/>
        <end position="299"/>
    </location>
</feature>
<evidence type="ECO:0000256" key="6">
    <source>
        <dbReference type="SAM" id="Phobius"/>
    </source>
</evidence>
<evidence type="ECO:0000256" key="2">
    <source>
        <dbReference type="ARBA" id="ARBA00022475"/>
    </source>
</evidence>
<keyword evidence="2" id="KW-1003">Cell membrane</keyword>
<evidence type="ECO:0000313" key="7">
    <source>
        <dbReference type="EMBL" id="ADC89351.1"/>
    </source>
</evidence>
<evidence type="ECO:0000256" key="5">
    <source>
        <dbReference type="ARBA" id="ARBA00023136"/>
    </source>
</evidence>
<dbReference type="InterPro" id="IPR001851">
    <property type="entry name" value="ABC_transp_permease"/>
</dbReference>
<proteinExistence type="predicted"/>
<keyword evidence="8" id="KW-1185">Reference proteome</keyword>
<dbReference type="RefSeq" id="WP_012991757.1">
    <property type="nucleotide sequence ID" value="NC_013894.1"/>
</dbReference>
<evidence type="ECO:0000256" key="3">
    <source>
        <dbReference type="ARBA" id="ARBA00022692"/>
    </source>
</evidence>
<protein>
    <submittedName>
        <fullName evidence="7">Urea ABC transporter, permease protein UrtC</fullName>
    </submittedName>
</protein>
<dbReference type="PANTHER" id="PTHR30482:SF4">
    <property type="entry name" value="SLR1201 PROTEIN"/>
    <property type="match status" value="1"/>
</dbReference>
<dbReference type="InterPro" id="IPR043428">
    <property type="entry name" value="LivM-like"/>
</dbReference>
<dbReference type="CDD" id="cd06581">
    <property type="entry name" value="TM_PBP1_LivM_like"/>
    <property type="match status" value="1"/>
</dbReference>
<evidence type="ECO:0000313" key="8">
    <source>
        <dbReference type="Proteomes" id="UP000002043"/>
    </source>
</evidence>
<dbReference type="NCBIfam" id="TIGR03408">
    <property type="entry name" value="urea_trans_UrtC"/>
    <property type="match status" value="1"/>
</dbReference>
<dbReference type="HOGENOM" id="CLU_031365_0_0_0"/>
<dbReference type="OrthoDB" id="9789927at2"/>
<reference evidence="8" key="1">
    <citation type="journal article" date="2010" name="Stand. Genomic Sci.">
        <title>Complete genome sequence of Thermocrinis albus type strain (HI 11/12T).</title>
        <authorList>
            <person name="Wirth R."/>
            <person name="Sikorski J."/>
            <person name="Brambilla E."/>
            <person name="Misra M."/>
            <person name="Lapidus A."/>
            <person name="Copeland A."/>
            <person name="Nolan M."/>
            <person name="Lucas S."/>
            <person name="Chen F."/>
            <person name="Tice H."/>
            <person name="Cheng J.F."/>
            <person name="Han C."/>
            <person name="Detter J.C."/>
            <person name="Tapia R."/>
            <person name="Bruce D."/>
            <person name="Goodwin L."/>
            <person name="Pitluck S."/>
            <person name="Pati A."/>
            <person name="Anderson I."/>
            <person name="Ivanova N."/>
            <person name="Mavromatis K."/>
            <person name="Mikhailova N."/>
            <person name="Chen A."/>
            <person name="Palaniappan K."/>
            <person name="Bilek Y."/>
            <person name="Hader T."/>
            <person name="Land M."/>
            <person name="Hauser L."/>
            <person name="Chang Y.J."/>
            <person name="Jeffries C.D."/>
            <person name="Tindall B.J."/>
            <person name="Rohde M."/>
            <person name="Goker M."/>
            <person name="Bristow J."/>
            <person name="Eisen J.A."/>
            <person name="Markowitz V."/>
            <person name="Hugenholtz P."/>
            <person name="Kyrpides N.C."/>
            <person name="Klenk H.P."/>
        </authorList>
    </citation>
    <scope>NUCLEOTIDE SEQUENCE [LARGE SCALE GENOMIC DNA]</scope>
    <source>
        <strain evidence="8">DSM 14484 / JCM 11386 / HI 11/12</strain>
    </source>
</reference>
<accession>D3SQB4</accession>
<dbReference type="AlphaFoldDB" id="D3SQB4"/>
<dbReference type="GO" id="GO:0005886">
    <property type="term" value="C:plasma membrane"/>
    <property type="evidence" value="ECO:0007669"/>
    <property type="project" value="UniProtKB-SubCell"/>
</dbReference>
<dbReference type="PANTHER" id="PTHR30482">
    <property type="entry name" value="HIGH-AFFINITY BRANCHED-CHAIN AMINO ACID TRANSPORT SYSTEM PERMEASE"/>
    <property type="match status" value="1"/>
</dbReference>
<organism evidence="7 8">
    <name type="scientific">Thermocrinis albus (strain DSM 14484 / JCM 11386 / HI 11/12)</name>
    <dbReference type="NCBI Taxonomy" id="638303"/>
    <lineage>
        <taxon>Bacteria</taxon>
        <taxon>Pseudomonadati</taxon>
        <taxon>Aquificota</taxon>
        <taxon>Aquificia</taxon>
        <taxon>Aquificales</taxon>
        <taxon>Aquificaceae</taxon>
        <taxon>Thermocrinis</taxon>
    </lineage>
</organism>
<feature type="transmembrane region" description="Helical" evidence="6">
    <location>
        <begin position="64"/>
        <end position="81"/>
    </location>
</feature>
<dbReference type="InterPro" id="IPR017778">
    <property type="entry name" value="ABC_transptr_urea_perm_UrtC"/>
</dbReference>
<comment type="subcellular location">
    <subcellularLocation>
        <location evidence="1">Cell membrane</location>
        <topology evidence="1">Multi-pass membrane protein</topology>
    </subcellularLocation>
</comment>
<gene>
    <name evidence="7" type="ordered locus">Thal_0718</name>
</gene>
<name>D3SQB4_THEAH</name>
<feature type="transmembrane region" description="Helical" evidence="6">
    <location>
        <begin position="33"/>
        <end position="52"/>
    </location>
</feature>
<dbReference type="GO" id="GO:0015658">
    <property type="term" value="F:branched-chain amino acid transmembrane transporter activity"/>
    <property type="evidence" value="ECO:0007669"/>
    <property type="project" value="InterPro"/>
</dbReference>
<feature type="transmembrane region" description="Helical" evidence="6">
    <location>
        <begin position="311"/>
        <end position="330"/>
    </location>
</feature>
<feature type="transmembrane region" description="Helical" evidence="6">
    <location>
        <begin position="228"/>
        <end position="255"/>
    </location>
</feature>
<feature type="transmembrane region" description="Helical" evidence="6">
    <location>
        <begin position="188"/>
        <end position="207"/>
    </location>
</feature>
<keyword evidence="5 6" id="KW-0472">Membrane</keyword>
<dbReference type="eggNOG" id="COG4177">
    <property type="taxonomic scope" value="Bacteria"/>
</dbReference>